<dbReference type="EMBL" id="JAUSUG010000001">
    <property type="protein sequence ID" value="MDQ0253098.1"/>
    <property type="molecule type" value="Genomic_DNA"/>
</dbReference>
<evidence type="ECO:0000313" key="3">
    <source>
        <dbReference type="Proteomes" id="UP001230005"/>
    </source>
</evidence>
<accession>A0ABT9ZPC5</accession>
<feature type="transmembrane region" description="Helical" evidence="1">
    <location>
        <begin position="63"/>
        <end position="86"/>
    </location>
</feature>
<sequence>MRYNTHVATSLAGCAVAAKLFALPFTFGYIVGIVVGSLLPDIDEPRSYVGRRAPLFSRLINRIFGHRGVTHSLLAWLVTVTIYFLYPSPFTLGLSLGYLFHIVGDYFSVGGVPLFSPLSKHRHKAPITYRTSSKMESAIYYISCIVMGAMLLIYNELFTELISSIIEFISKFTEHFK</sequence>
<keyword evidence="1" id="KW-0472">Membrane</keyword>
<keyword evidence="1" id="KW-0812">Transmembrane</keyword>
<keyword evidence="3" id="KW-1185">Reference proteome</keyword>
<name>A0ABT9ZPC5_9BACI</name>
<evidence type="ECO:0000256" key="1">
    <source>
        <dbReference type="SAM" id="Phobius"/>
    </source>
</evidence>
<dbReference type="Proteomes" id="UP001230005">
    <property type="component" value="Unassembled WGS sequence"/>
</dbReference>
<reference evidence="2 3" key="1">
    <citation type="submission" date="2023-07" db="EMBL/GenBank/DDBJ databases">
        <title>Genomic Encyclopedia of Type Strains, Phase IV (KMG-IV): sequencing the most valuable type-strain genomes for metagenomic binning, comparative biology and taxonomic classification.</title>
        <authorList>
            <person name="Goeker M."/>
        </authorList>
    </citation>
    <scope>NUCLEOTIDE SEQUENCE [LARGE SCALE GENOMIC DNA]</scope>
    <source>
        <strain evidence="2 3">DSM 9768</strain>
    </source>
</reference>
<dbReference type="InterPro" id="IPR007404">
    <property type="entry name" value="YdjM-like"/>
</dbReference>
<proteinExistence type="predicted"/>
<feature type="transmembrane region" description="Helical" evidence="1">
    <location>
        <begin position="138"/>
        <end position="154"/>
    </location>
</feature>
<dbReference type="Pfam" id="PF04307">
    <property type="entry name" value="YdjM"/>
    <property type="match status" value="1"/>
</dbReference>
<gene>
    <name evidence="2" type="ORF">J2S74_000470</name>
</gene>
<comment type="caution">
    <text evidence="2">The sequence shown here is derived from an EMBL/GenBank/DDBJ whole genome shotgun (WGS) entry which is preliminary data.</text>
</comment>
<dbReference type="PANTHER" id="PTHR35531:SF1">
    <property type="entry name" value="INNER MEMBRANE PROTEIN YBCI-RELATED"/>
    <property type="match status" value="1"/>
</dbReference>
<feature type="transmembrane region" description="Helical" evidence="1">
    <location>
        <begin position="20"/>
        <end position="42"/>
    </location>
</feature>
<keyword evidence="1" id="KW-1133">Transmembrane helix</keyword>
<organism evidence="2 3">
    <name type="scientific">Evansella vedderi</name>
    <dbReference type="NCBI Taxonomy" id="38282"/>
    <lineage>
        <taxon>Bacteria</taxon>
        <taxon>Bacillati</taxon>
        <taxon>Bacillota</taxon>
        <taxon>Bacilli</taxon>
        <taxon>Bacillales</taxon>
        <taxon>Bacillaceae</taxon>
        <taxon>Evansella</taxon>
    </lineage>
</organism>
<dbReference type="RefSeq" id="WP_307321271.1">
    <property type="nucleotide sequence ID" value="NZ_JAUSUG010000001.1"/>
</dbReference>
<protein>
    <submittedName>
        <fullName evidence="2">Inner membrane protein</fullName>
    </submittedName>
</protein>
<dbReference type="PANTHER" id="PTHR35531">
    <property type="entry name" value="INNER MEMBRANE PROTEIN YBCI-RELATED"/>
    <property type="match status" value="1"/>
</dbReference>
<evidence type="ECO:0000313" key="2">
    <source>
        <dbReference type="EMBL" id="MDQ0253098.1"/>
    </source>
</evidence>
<feature type="transmembrane region" description="Helical" evidence="1">
    <location>
        <begin position="98"/>
        <end position="118"/>
    </location>
</feature>